<dbReference type="Gene3D" id="1.10.10.10">
    <property type="entry name" value="Winged helix-like DNA-binding domain superfamily/Winged helix DNA-binding domain"/>
    <property type="match status" value="1"/>
</dbReference>
<dbReference type="CDD" id="cd00090">
    <property type="entry name" value="HTH_ARSR"/>
    <property type="match status" value="1"/>
</dbReference>
<dbReference type="Pfam" id="PF12840">
    <property type="entry name" value="HTH_20"/>
    <property type="match status" value="1"/>
</dbReference>
<dbReference type="Proteomes" id="UP000234462">
    <property type="component" value="Unassembled WGS sequence"/>
</dbReference>
<dbReference type="AlphaFoldDB" id="A0A2H1L5R8"/>
<dbReference type="EMBL" id="FXZM01000008">
    <property type="protein sequence ID" value="SMY12248.1"/>
    <property type="molecule type" value="Genomic_DNA"/>
</dbReference>
<dbReference type="InterPro" id="IPR036388">
    <property type="entry name" value="WH-like_DNA-bd_sf"/>
</dbReference>
<dbReference type="InterPro" id="IPR011991">
    <property type="entry name" value="ArsR-like_HTH"/>
</dbReference>
<feature type="domain" description="HTH arsR-type" evidence="1">
    <location>
        <begin position="4"/>
        <end position="90"/>
    </location>
</feature>
<evidence type="ECO:0000259" key="1">
    <source>
        <dbReference type="SMART" id="SM00418"/>
    </source>
</evidence>
<evidence type="ECO:0000313" key="2">
    <source>
        <dbReference type="EMBL" id="SMY12248.1"/>
    </source>
</evidence>
<dbReference type="InterPro" id="IPR001845">
    <property type="entry name" value="HTH_ArsR_DNA-bd_dom"/>
</dbReference>
<dbReference type="InterPro" id="IPR036390">
    <property type="entry name" value="WH_DNA-bd_sf"/>
</dbReference>
<organism evidence="2 3">
    <name type="scientific">Brevibacterium jeotgali</name>
    <dbReference type="NCBI Taxonomy" id="1262550"/>
    <lineage>
        <taxon>Bacteria</taxon>
        <taxon>Bacillati</taxon>
        <taxon>Actinomycetota</taxon>
        <taxon>Actinomycetes</taxon>
        <taxon>Micrococcales</taxon>
        <taxon>Brevibacteriaceae</taxon>
        <taxon>Brevibacterium</taxon>
    </lineage>
</organism>
<accession>A0A2H1L5R8</accession>
<proteinExistence type="predicted"/>
<keyword evidence="3" id="KW-1185">Reference proteome</keyword>
<dbReference type="SUPFAM" id="SSF46785">
    <property type="entry name" value="Winged helix' DNA-binding domain"/>
    <property type="match status" value="1"/>
</dbReference>
<gene>
    <name evidence="2" type="ORF">BJEO58_01842</name>
</gene>
<evidence type="ECO:0000313" key="3">
    <source>
        <dbReference type="Proteomes" id="UP000234462"/>
    </source>
</evidence>
<dbReference type="SMART" id="SM00418">
    <property type="entry name" value="HTH_ARSR"/>
    <property type="match status" value="1"/>
</dbReference>
<dbReference type="GO" id="GO:0003700">
    <property type="term" value="F:DNA-binding transcription factor activity"/>
    <property type="evidence" value="ECO:0007669"/>
    <property type="project" value="InterPro"/>
</dbReference>
<protein>
    <submittedName>
        <fullName evidence="2">Helix-turn-helix domain-containing protein</fullName>
    </submittedName>
</protein>
<reference evidence="3" key="1">
    <citation type="submission" date="2017-03" db="EMBL/GenBank/DDBJ databases">
        <authorList>
            <person name="Monnet C."/>
        </authorList>
    </citation>
    <scope>NUCLEOTIDE SEQUENCE [LARGE SCALE GENOMIC DNA]</scope>
    <source>
        <strain evidence="3">SJ5-8</strain>
    </source>
</reference>
<sequence length="180" mass="20418">MDARAMKAFAHPLRMAMYTYLSDHGAATSTMLAQHLGESTGQTSYHLRQLEKHGLVEEDFGRGTGRERWWKPISFTIRRHVVEPDGATSEQLGILMGHHLQDRFEKLRAWLGHDEDETPEWREASVDTTSTAQLTAAQARALSRELMEVVERHTAAAEDGERGDTARRFRVYVSAFPLPD</sequence>
<name>A0A2H1L5R8_9MICO</name>